<dbReference type="RefSeq" id="WP_005399137.1">
    <property type="nucleotide sequence ID" value="NZ_JH601088.1"/>
</dbReference>
<proteinExistence type="predicted"/>
<name>H3NQL1_9FIRM</name>
<dbReference type="EMBL" id="AGEI01000029">
    <property type="protein sequence ID" value="EHR32341.1"/>
    <property type="molecule type" value="Genomic_DNA"/>
</dbReference>
<dbReference type="OrthoDB" id="5674083at2"/>
<dbReference type="eggNOG" id="ENOG502ZAKM">
    <property type="taxonomic scope" value="Bacteria"/>
</dbReference>
<evidence type="ECO:0000313" key="2">
    <source>
        <dbReference type="Proteomes" id="UP000004191"/>
    </source>
</evidence>
<comment type="caution">
    <text evidence="1">The sequence shown here is derived from an EMBL/GenBank/DDBJ whole genome shotgun (WGS) entry which is preliminary data.</text>
</comment>
<sequence length="262" mass="30641">MLKISLLNQERETLKTISGKDNLWLGFKDRYEDGYIIRIESESPLNHLAVKFDATKEESFIYIPNKTWEYKIKIYPEKSAFPSTMFRSFRNCMSVRYMTTKEIYSYRNMALNTHDQTFENGSYPHASANVETRNESTFFALNAIDGMLTNDGHGAYPYQSWGINKDPNACLTINFGRKIKVNKLGFVLRGDYPHDSYWTQGTITFSDGSEEIIKFEKRLEEQVFNIDERNIEWIKFDKLVKNEDDSPFPALTQIMVYGQELK</sequence>
<dbReference type="PATRIC" id="fig|883114.3.peg.1619"/>
<reference evidence="1 2" key="1">
    <citation type="submission" date="2012-01" db="EMBL/GenBank/DDBJ databases">
        <title>The Genome Sequence of Helcococcus kunzii ATCC 51366.</title>
        <authorList>
            <consortium name="The Broad Institute Genome Sequencing Platform"/>
            <person name="Earl A."/>
            <person name="Ward D."/>
            <person name="Feldgarden M."/>
            <person name="Gevers D."/>
            <person name="Huys G."/>
            <person name="Young S.K."/>
            <person name="Zeng Q."/>
            <person name="Gargeya S."/>
            <person name="Fitzgerald M."/>
            <person name="Haas B."/>
            <person name="Abouelleil A."/>
            <person name="Alvarado L."/>
            <person name="Arachchi H.M."/>
            <person name="Berlin A."/>
            <person name="Chapman S.B."/>
            <person name="Gearin G."/>
            <person name="Goldberg J."/>
            <person name="Griggs A."/>
            <person name="Gujja S."/>
            <person name="Hansen M."/>
            <person name="Heiman D."/>
            <person name="Howarth C."/>
            <person name="Larimer J."/>
            <person name="Lui A."/>
            <person name="MacDonald P.J.P."/>
            <person name="McCowen C."/>
            <person name="Montmayeur A."/>
            <person name="Murphy C."/>
            <person name="Neiman D."/>
            <person name="Pearson M."/>
            <person name="Priest M."/>
            <person name="Roberts A."/>
            <person name="Saif S."/>
            <person name="Shea T."/>
            <person name="Sisk P."/>
            <person name="Stolte C."/>
            <person name="Sykes S."/>
            <person name="Wortman J."/>
            <person name="Nusbaum C."/>
            <person name="Birren B."/>
        </authorList>
    </citation>
    <scope>NUCLEOTIDE SEQUENCE [LARGE SCALE GENOMIC DNA]</scope>
    <source>
        <strain evidence="1 2">ATCC 51366</strain>
    </source>
</reference>
<evidence type="ECO:0000313" key="1">
    <source>
        <dbReference type="EMBL" id="EHR32341.1"/>
    </source>
</evidence>
<organism evidence="1 2">
    <name type="scientific">Helcococcus kunzii ATCC 51366</name>
    <dbReference type="NCBI Taxonomy" id="883114"/>
    <lineage>
        <taxon>Bacteria</taxon>
        <taxon>Bacillati</taxon>
        <taxon>Bacillota</taxon>
        <taxon>Tissierellia</taxon>
        <taxon>Tissierellales</taxon>
        <taxon>Peptoniphilaceae</taxon>
        <taxon>Helcococcus</taxon>
    </lineage>
</organism>
<accession>H3NQL1</accession>
<dbReference type="GeneID" id="96999564"/>
<dbReference type="STRING" id="883114.HMPREF9709_01622"/>
<gene>
    <name evidence="1" type="ORF">HMPREF9709_01622</name>
</gene>
<protein>
    <submittedName>
        <fullName evidence="1">Uncharacterized protein</fullName>
    </submittedName>
</protein>
<dbReference type="Proteomes" id="UP000004191">
    <property type="component" value="Unassembled WGS sequence"/>
</dbReference>
<keyword evidence="2" id="KW-1185">Reference proteome</keyword>
<dbReference type="AlphaFoldDB" id="H3NQL1"/>
<dbReference type="HOGENOM" id="CLU_070538_0_0_9"/>